<keyword evidence="1" id="KW-0830">Ubiquinone</keyword>
<dbReference type="RefSeq" id="WP_027290019.1">
    <property type="nucleotide sequence ID" value="NZ_CALVFX010000007.1"/>
</dbReference>
<dbReference type="OrthoDB" id="9807975at2"/>
<dbReference type="STRING" id="880526.GCA_000427365_00084"/>
<organism evidence="1 2">
    <name type="scientific">Rikenella microfusus</name>
    <dbReference type="NCBI Taxonomy" id="28139"/>
    <lineage>
        <taxon>Bacteria</taxon>
        <taxon>Pseudomonadati</taxon>
        <taxon>Bacteroidota</taxon>
        <taxon>Bacteroidia</taxon>
        <taxon>Bacteroidales</taxon>
        <taxon>Rikenellaceae</taxon>
        <taxon>Rikenella</taxon>
    </lineage>
</organism>
<protein>
    <submittedName>
        <fullName evidence="1">NADH:ubiquinone oxidoreductase 24 kD subunit</fullName>
    </submittedName>
</protein>
<dbReference type="Proteomes" id="UP000255233">
    <property type="component" value="Unassembled WGS sequence"/>
</dbReference>
<sequence>MEKLTVRICTGTLCYIMGGSELQLLGDYLPESLTDRVEIRGATCLDFCNQEGKGKAPFVLVGDELVTGATVAKVVETIKQKLG</sequence>
<gene>
    <name evidence="1" type="ORF">NCTC11190_01477</name>
</gene>
<dbReference type="Gene3D" id="3.40.30.10">
    <property type="entry name" value="Glutaredoxin"/>
    <property type="match status" value="1"/>
</dbReference>
<reference evidence="1 2" key="1">
    <citation type="submission" date="2018-06" db="EMBL/GenBank/DDBJ databases">
        <authorList>
            <consortium name="Pathogen Informatics"/>
            <person name="Doyle S."/>
        </authorList>
    </citation>
    <scope>NUCLEOTIDE SEQUENCE [LARGE SCALE GENOMIC DNA]</scope>
    <source>
        <strain evidence="1 2">NCTC11190</strain>
    </source>
</reference>
<accession>A0A379MS52</accession>
<evidence type="ECO:0000313" key="2">
    <source>
        <dbReference type="Proteomes" id="UP000255233"/>
    </source>
</evidence>
<keyword evidence="2" id="KW-1185">Reference proteome</keyword>
<dbReference type="InterPro" id="IPR036249">
    <property type="entry name" value="Thioredoxin-like_sf"/>
</dbReference>
<dbReference type="SUPFAM" id="SSF52833">
    <property type="entry name" value="Thioredoxin-like"/>
    <property type="match status" value="1"/>
</dbReference>
<dbReference type="AlphaFoldDB" id="A0A379MS52"/>
<name>A0A379MS52_9BACT</name>
<dbReference type="EMBL" id="UGVL01000001">
    <property type="protein sequence ID" value="SUE34256.1"/>
    <property type="molecule type" value="Genomic_DNA"/>
</dbReference>
<proteinExistence type="predicted"/>
<evidence type="ECO:0000313" key="1">
    <source>
        <dbReference type="EMBL" id="SUE34256.1"/>
    </source>
</evidence>